<keyword evidence="4" id="KW-1185">Reference proteome</keyword>
<dbReference type="RefSeq" id="XP_060438512.1">
    <property type="nucleotide sequence ID" value="XM_060595160.1"/>
</dbReference>
<dbReference type="PANTHER" id="PTHR38111:SF2">
    <property type="entry name" value="FINGER DOMAIN PROTEIN, PUTATIVE (AFU_ORTHOLOGUE AFUA_1G01560)-RELATED"/>
    <property type="match status" value="1"/>
</dbReference>
<dbReference type="GeneID" id="85480022"/>
<sequence>MGRPPTSGYCHTCRRRRVKCDKARPACERCLKSGHKCRGYEMPLRMQNFAASGDAGGSQQLVRVSNTSSSTIIQQNIVPELPFTAFRDRMAFSHLVAHYRWAPFWKPLLRMSLDAESSSDVAKADYTGSLATALGFMGNSVNEPNMLAEGYELNGKVIRALHHAVSAKSNQELARWAFTIIILSLYQYAVENVPNVPHYYGMSKIIELCGPECFQQEPMLTYLRQIRALHACNSFNQHDHSFFEQTRWKTVPWQFIPKTSHDLLMDLFVDIPGLTFSIASQNRSLFGDEKDAAHARIDRLFRDLHAWRWHWEYNNPGAAREIHLPLEGEAENILLPWAKALLSKPIEVKTPEQAAELIIYNASITQLINLQVLLDMGVRHPQPFPGNIGESMLKPAGDPLYTPNDVKHKWQPSMEGLRLMRLAPKLLSASNGTSVMLAASPLGIIYNSLLGTEGLGNLFLSTMAVPSDYAITDRELSVFRLCLRHVFRL</sequence>
<dbReference type="SMART" id="SM00066">
    <property type="entry name" value="GAL4"/>
    <property type="match status" value="1"/>
</dbReference>
<evidence type="ECO:0000313" key="4">
    <source>
        <dbReference type="Proteomes" id="UP001243989"/>
    </source>
</evidence>
<evidence type="ECO:0000313" key="3">
    <source>
        <dbReference type="EMBL" id="KAK1622517.1"/>
    </source>
</evidence>
<dbReference type="CDD" id="cd00067">
    <property type="entry name" value="GAL4"/>
    <property type="match status" value="1"/>
</dbReference>
<evidence type="ECO:0000259" key="2">
    <source>
        <dbReference type="PROSITE" id="PS50048"/>
    </source>
</evidence>
<comment type="caution">
    <text evidence="3">The sequence shown here is derived from an EMBL/GenBank/DDBJ whole genome shotgun (WGS) entry which is preliminary data.</text>
</comment>
<dbReference type="Pfam" id="PF00172">
    <property type="entry name" value="Zn_clus"/>
    <property type="match status" value="1"/>
</dbReference>
<protein>
    <recommendedName>
        <fullName evidence="2">Zn(2)-C6 fungal-type domain-containing protein</fullName>
    </recommendedName>
</protein>
<dbReference type="InterPro" id="IPR001138">
    <property type="entry name" value="Zn2Cys6_DnaBD"/>
</dbReference>
<dbReference type="AlphaFoldDB" id="A0AAJ0EAB6"/>
<dbReference type="PROSITE" id="PS50048">
    <property type="entry name" value="ZN2_CY6_FUNGAL_2"/>
    <property type="match status" value="1"/>
</dbReference>
<organism evidence="3 4">
    <name type="scientific">Colletotrichum phormii</name>
    <dbReference type="NCBI Taxonomy" id="359342"/>
    <lineage>
        <taxon>Eukaryota</taxon>
        <taxon>Fungi</taxon>
        <taxon>Dikarya</taxon>
        <taxon>Ascomycota</taxon>
        <taxon>Pezizomycotina</taxon>
        <taxon>Sordariomycetes</taxon>
        <taxon>Hypocreomycetidae</taxon>
        <taxon>Glomerellales</taxon>
        <taxon>Glomerellaceae</taxon>
        <taxon>Colletotrichum</taxon>
        <taxon>Colletotrichum acutatum species complex</taxon>
    </lineage>
</organism>
<dbReference type="SUPFAM" id="SSF57701">
    <property type="entry name" value="Zn2/Cys6 DNA-binding domain"/>
    <property type="match status" value="1"/>
</dbReference>
<feature type="domain" description="Zn(2)-C6 fungal-type" evidence="2">
    <location>
        <begin position="10"/>
        <end position="37"/>
    </location>
</feature>
<gene>
    <name evidence="3" type="ORF">BDP81DRAFT_485482</name>
</gene>
<dbReference type="Gene3D" id="4.10.240.10">
    <property type="entry name" value="Zn(2)-C6 fungal-type DNA-binding domain"/>
    <property type="match status" value="1"/>
</dbReference>
<dbReference type="GO" id="GO:0000981">
    <property type="term" value="F:DNA-binding transcription factor activity, RNA polymerase II-specific"/>
    <property type="evidence" value="ECO:0007669"/>
    <property type="project" value="InterPro"/>
</dbReference>
<name>A0AAJ0EAB6_9PEZI</name>
<dbReference type="Proteomes" id="UP001243989">
    <property type="component" value="Unassembled WGS sequence"/>
</dbReference>
<dbReference type="InterPro" id="IPR036864">
    <property type="entry name" value="Zn2-C6_fun-type_DNA-bd_sf"/>
</dbReference>
<dbReference type="GO" id="GO:0008270">
    <property type="term" value="F:zinc ion binding"/>
    <property type="evidence" value="ECO:0007669"/>
    <property type="project" value="InterPro"/>
</dbReference>
<dbReference type="EMBL" id="JAHMHQ010000035">
    <property type="protein sequence ID" value="KAK1622517.1"/>
    <property type="molecule type" value="Genomic_DNA"/>
</dbReference>
<accession>A0AAJ0EAB6</accession>
<proteinExistence type="predicted"/>
<reference evidence="3" key="1">
    <citation type="submission" date="2021-06" db="EMBL/GenBank/DDBJ databases">
        <title>Comparative genomics, transcriptomics and evolutionary studies reveal genomic signatures of adaptation to plant cell wall in hemibiotrophic fungi.</title>
        <authorList>
            <consortium name="DOE Joint Genome Institute"/>
            <person name="Baroncelli R."/>
            <person name="Diaz J.F."/>
            <person name="Benocci T."/>
            <person name="Peng M."/>
            <person name="Battaglia E."/>
            <person name="Haridas S."/>
            <person name="Andreopoulos W."/>
            <person name="Labutti K."/>
            <person name="Pangilinan J."/>
            <person name="Floch G.L."/>
            <person name="Makela M.R."/>
            <person name="Henrissat B."/>
            <person name="Grigoriev I.V."/>
            <person name="Crouch J.A."/>
            <person name="De Vries R.P."/>
            <person name="Sukno S.A."/>
            <person name="Thon M.R."/>
        </authorList>
    </citation>
    <scope>NUCLEOTIDE SEQUENCE</scope>
    <source>
        <strain evidence="3">CBS 102054</strain>
    </source>
</reference>
<keyword evidence="1" id="KW-0539">Nucleus</keyword>
<dbReference type="InterPro" id="IPR053178">
    <property type="entry name" value="Osmoadaptation_assoc"/>
</dbReference>
<evidence type="ECO:0000256" key="1">
    <source>
        <dbReference type="ARBA" id="ARBA00023242"/>
    </source>
</evidence>
<dbReference type="PANTHER" id="PTHR38111">
    <property type="entry name" value="ZN(2)-C6 FUNGAL-TYPE DOMAIN-CONTAINING PROTEIN-RELATED"/>
    <property type="match status" value="1"/>
</dbReference>